<accession>A0A9W8GL46</accession>
<dbReference type="SUPFAM" id="SSF57625">
    <property type="entry name" value="Invertebrate chitin-binding proteins"/>
    <property type="match status" value="1"/>
</dbReference>
<evidence type="ECO:0000259" key="2">
    <source>
        <dbReference type="PROSITE" id="PS50940"/>
    </source>
</evidence>
<dbReference type="Proteomes" id="UP001151516">
    <property type="component" value="Unassembled WGS sequence"/>
</dbReference>
<dbReference type="EMBL" id="JANBTX010000050">
    <property type="protein sequence ID" value="KAJ2688279.1"/>
    <property type="molecule type" value="Genomic_DNA"/>
</dbReference>
<keyword evidence="4" id="KW-1185">Reference proteome</keyword>
<dbReference type="AlphaFoldDB" id="A0A9W8GL46"/>
<dbReference type="GO" id="GO:0008061">
    <property type="term" value="F:chitin binding"/>
    <property type="evidence" value="ECO:0007669"/>
    <property type="project" value="InterPro"/>
</dbReference>
<name>A0A9W8GL46_9FUNG</name>
<feature type="chain" id="PRO_5040834074" evidence="1">
    <location>
        <begin position="25"/>
        <end position="89"/>
    </location>
</feature>
<dbReference type="InterPro" id="IPR036508">
    <property type="entry name" value="Chitin-bd_dom_sf"/>
</dbReference>
<dbReference type="Pfam" id="PF01607">
    <property type="entry name" value="CBM_14"/>
    <property type="match status" value="1"/>
</dbReference>
<comment type="caution">
    <text evidence="3">The sequence shown here is derived from an EMBL/GenBank/DDBJ whole genome shotgun (WGS) entry which is preliminary data.</text>
</comment>
<organism evidence="3 4">
    <name type="scientific">Coemansia spiralis</name>
    <dbReference type="NCBI Taxonomy" id="417178"/>
    <lineage>
        <taxon>Eukaryota</taxon>
        <taxon>Fungi</taxon>
        <taxon>Fungi incertae sedis</taxon>
        <taxon>Zoopagomycota</taxon>
        <taxon>Kickxellomycotina</taxon>
        <taxon>Kickxellomycetes</taxon>
        <taxon>Kickxellales</taxon>
        <taxon>Kickxellaceae</taxon>
        <taxon>Coemansia</taxon>
    </lineage>
</organism>
<evidence type="ECO:0000313" key="4">
    <source>
        <dbReference type="Proteomes" id="UP001151516"/>
    </source>
</evidence>
<dbReference type="Gene3D" id="2.170.140.10">
    <property type="entry name" value="Chitin binding domain"/>
    <property type="match status" value="1"/>
</dbReference>
<gene>
    <name evidence="3" type="primary">Cda4</name>
    <name evidence="3" type="ORF">IWW39_002323</name>
</gene>
<proteinExistence type="predicted"/>
<reference evidence="3" key="1">
    <citation type="submission" date="2022-07" db="EMBL/GenBank/DDBJ databases">
        <title>Phylogenomic reconstructions and comparative analyses of Kickxellomycotina fungi.</title>
        <authorList>
            <person name="Reynolds N.K."/>
            <person name="Stajich J.E."/>
            <person name="Barry K."/>
            <person name="Grigoriev I.V."/>
            <person name="Crous P."/>
            <person name="Smith M.E."/>
        </authorList>
    </citation>
    <scope>NUCLEOTIDE SEQUENCE</scope>
    <source>
        <strain evidence="3">CBS 109367</strain>
    </source>
</reference>
<dbReference type="SMART" id="SM00494">
    <property type="entry name" value="ChtBD2"/>
    <property type="match status" value="1"/>
</dbReference>
<evidence type="ECO:0000256" key="1">
    <source>
        <dbReference type="SAM" id="SignalP"/>
    </source>
</evidence>
<feature type="domain" description="Chitin-binding type-2" evidence="2">
    <location>
        <begin position="25"/>
        <end position="87"/>
    </location>
</feature>
<protein>
    <submittedName>
        <fullName evidence="3">Chitin binding Peritrophin-A domain</fullName>
    </submittedName>
</protein>
<feature type="signal peptide" evidence="1">
    <location>
        <begin position="1"/>
        <end position="24"/>
    </location>
</feature>
<dbReference type="PROSITE" id="PS50940">
    <property type="entry name" value="CHIT_BIND_II"/>
    <property type="match status" value="1"/>
</dbReference>
<dbReference type="InterPro" id="IPR002557">
    <property type="entry name" value="Chitin-bd_dom"/>
</dbReference>
<evidence type="ECO:0000313" key="3">
    <source>
        <dbReference type="EMBL" id="KAJ2688279.1"/>
    </source>
</evidence>
<keyword evidence="1" id="KW-0732">Signal</keyword>
<dbReference type="GO" id="GO:0005576">
    <property type="term" value="C:extracellular region"/>
    <property type="evidence" value="ECO:0007669"/>
    <property type="project" value="InterPro"/>
</dbReference>
<sequence>MKWVTAYLTAIAMAVFTPTIVAVADKICQGHTDAKTAGMPFADPKVCNQFLTCSADGTPYVGLCPAGTYYDIVLTTCTAAAKSSCGDRK</sequence>
<dbReference type="OrthoDB" id="6020543at2759"/>